<dbReference type="GO" id="GO:0016787">
    <property type="term" value="F:hydrolase activity"/>
    <property type="evidence" value="ECO:0007669"/>
    <property type="project" value="InterPro"/>
</dbReference>
<dbReference type="InterPro" id="IPR004843">
    <property type="entry name" value="Calcineurin-like_PHP"/>
</dbReference>
<dbReference type="SUPFAM" id="SSF56300">
    <property type="entry name" value="Metallo-dependent phosphatases"/>
    <property type="match status" value="1"/>
</dbReference>
<keyword evidence="4" id="KW-1185">Reference proteome</keyword>
<reference evidence="3 4" key="1">
    <citation type="submission" date="2019-05" db="EMBL/GenBank/DDBJ databases">
        <authorList>
            <person name="Lee S.D."/>
        </authorList>
    </citation>
    <scope>NUCLEOTIDE SEQUENCE [LARGE SCALE GENOMIC DNA]</scope>
    <source>
        <strain evidence="3 4">C5-26</strain>
    </source>
</reference>
<proteinExistence type="predicted"/>
<dbReference type="OrthoDB" id="5241348at2"/>
<protein>
    <submittedName>
        <fullName evidence="3">Metallophosphoesterase</fullName>
    </submittedName>
</protein>
<evidence type="ECO:0000313" key="4">
    <source>
        <dbReference type="Proteomes" id="UP000320244"/>
    </source>
</evidence>
<dbReference type="InterPro" id="IPR029052">
    <property type="entry name" value="Metallo-depent_PP-like"/>
</dbReference>
<accession>A0A563DZ23</accession>
<reference evidence="3 4" key="2">
    <citation type="submission" date="2019-08" db="EMBL/GenBank/DDBJ databases">
        <title>Jejuicoccus antrihumi gen. nov., sp. nov., a new member of the family Dermacoccaceae isolated from a cave.</title>
        <authorList>
            <person name="Schumann P."/>
            <person name="Kim I.S."/>
        </authorList>
    </citation>
    <scope>NUCLEOTIDE SEQUENCE [LARGE SCALE GENOMIC DNA]</scope>
    <source>
        <strain evidence="3 4">C5-26</strain>
    </source>
</reference>
<comment type="caution">
    <text evidence="3">The sequence shown here is derived from an EMBL/GenBank/DDBJ whole genome shotgun (WGS) entry which is preliminary data.</text>
</comment>
<feature type="transmembrane region" description="Helical" evidence="1">
    <location>
        <begin position="20"/>
        <end position="41"/>
    </location>
</feature>
<evidence type="ECO:0000313" key="3">
    <source>
        <dbReference type="EMBL" id="TWP35212.1"/>
    </source>
</evidence>
<dbReference type="EMBL" id="VCQV01000021">
    <property type="protein sequence ID" value="TWP35212.1"/>
    <property type="molecule type" value="Genomic_DNA"/>
</dbReference>
<gene>
    <name evidence="3" type="ORF">FGL98_14900</name>
</gene>
<keyword evidence="1" id="KW-0472">Membrane</keyword>
<sequence>MRWLLNRPHWQRTGVAARIVGVTILLALVGWVAGVAATTLFPTHVQTTYYQADVHLDLIPNSTVSVPTVLGDVDIHFDGPVPAPGIVVNSQLRRGVLEAFGTGTPAISALRPSSAQIDQVAHDMVIGVAVRFVAGLLLADVLTLLALRAWRAQPRQLLGVAAGATVLAVIAPTFAGWQAYRIDRVSNVATTSLLGYARANTDILGDLTHRSSEASRYVVSALALSNALQDKVAPDSPDAPTVLRVLFVSDIHGIDQYPLMKQIITDEDIDVVVDSGDLINFGDEQEASAAGIFKGIQSLGVPYLFIDGNHDSSSPTNHPLLPALGKIANVHLLQPGPGTYNEVSVAGVTSQASTIPATTVTATRTSRRSS</sequence>
<dbReference type="AlphaFoldDB" id="A0A563DZ23"/>
<name>A0A563DZ23_9MICO</name>
<feature type="domain" description="Calcineurin-like phosphoesterase" evidence="2">
    <location>
        <begin position="243"/>
        <end position="320"/>
    </location>
</feature>
<keyword evidence="1" id="KW-0812">Transmembrane</keyword>
<dbReference type="Pfam" id="PF00149">
    <property type="entry name" value="Metallophos"/>
    <property type="match status" value="1"/>
</dbReference>
<keyword evidence="1" id="KW-1133">Transmembrane helix</keyword>
<feature type="transmembrane region" description="Helical" evidence="1">
    <location>
        <begin position="124"/>
        <end position="145"/>
    </location>
</feature>
<dbReference type="Proteomes" id="UP000320244">
    <property type="component" value="Unassembled WGS sequence"/>
</dbReference>
<evidence type="ECO:0000259" key="2">
    <source>
        <dbReference type="Pfam" id="PF00149"/>
    </source>
</evidence>
<dbReference type="RefSeq" id="WP_146317821.1">
    <property type="nucleotide sequence ID" value="NZ_VCQV01000021.1"/>
</dbReference>
<feature type="transmembrane region" description="Helical" evidence="1">
    <location>
        <begin position="157"/>
        <end position="177"/>
    </location>
</feature>
<dbReference type="Gene3D" id="3.60.21.10">
    <property type="match status" value="1"/>
</dbReference>
<evidence type="ECO:0000256" key="1">
    <source>
        <dbReference type="SAM" id="Phobius"/>
    </source>
</evidence>
<dbReference type="CDD" id="cd00838">
    <property type="entry name" value="MPP_superfamily"/>
    <property type="match status" value="1"/>
</dbReference>
<organism evidence="3 4">
    <name type="scientific">Leekyejoonella antrihumi</name>
    <dbReference type="NCBI Taxonomy" id="1660198"/>
    <lineage>
        <taxon>Bacteria</taxon>
        <taxon>Bacillati</taxon>
        <taxon>Actinomycetota</taxon>
        <taxon>Actinomycetes</taxon>
        <taxon>Micrococcales</taxon>
        <taxon>Dermacoccaceae</taxon>
        <taxon>Leekyejoonella</taxon>
    </lineage>
</organism>